<dbReference type="Pfam" id="PF01494">
    <property type="entry name" value="FAD_binding_3"/>
    <property type="match status" value="1"/>
</dbReference>
<dbReference type="GO" id="GO:0004497">
    <property type="term" value="F:monooxygenase activity"/>
    <property type="evidence" value="ECO:0007669"/>
    <property type="project" value="UniProtKB-KW"/>
</dbReference>
<name>A0ABN3T0I4_9ACTN</name>
<comment type="caution">
    <text evidence="2">The sequence shown here is derived from an EMBL/GenBank/DDBJ whole genome shotgun (WGS) entry which is preliminary data.</text>
</comment>
<evidence type="ECO:0000259" key="1">
    <source>
        <dbReference type="Pfam" id="PF01494"/>
    </source>
</evidence>
<dbReference type="Gene3D" id="3.50.50.60">
    <property type="entry name" value="FAD/NAD(P)-binding domain"/>
    <property type="match status" value="1"/>
</dbReference>
<gene>
    <name evidence="2" type="ORF">GCM10009864_72910</name>
</gene>
<dbReference type="Proteomes" id="UP001500994">
    <property type="component" value="Unassembled WGS sequence"/>
</dbReference>
<dbReference type="InterPro" id="IPR036188">
    <property type="entry name" value="FAD/NAD-bd_sf"/>
</dbReference>
<protein>
    <submittedName>
        <fullName evidence="2">FAD-dependent monooxygenase</fullName>
    </submittedName>
</protein>
<dbReference type="PANTHER" id="PTHR46865:SF2">
    <property type="entry name" value="MONOOXYGENASE"/>
    <property type="match status" value="1"/>
</dbReference>
<dbReference type="EMBL" id="BAAARK010000045">
    <property type="protein sequence ID" value="GAA2688491.1"/>
    <property type="molecule type" value="Genomic_DNA"/>
</dbReference>
<organism evidence="2 3">
    <name type="scientific">Streptomyces lunalinharesii</name>
    <dbReference type="NCBI Taxonomy" id="333384"/>
    <lineage>
        <taxon>Bacteria</taxon>
        <taxon>Bacillati</taxon>
        <taxon>Actinomycetota</taxon>
        <taxon>Actinomycetes</taxon>
        <taxon>Kitasatosporales</taxon>
        <taxon>Streptomycetaceae</taxon>
        <taxon>Streptomyces</taxon>
    </lineage>
</organism>
<reference evidence="2 3" key="1">
    <citation type="journal article" date="2019" name="Int. J. Syst. Evol. Microbiol.">
        <title>The Global Catalogue of Microorganisms (GCM) 10K type strain sequencing project: providing services to taxonomists for standard genome sequencing and annotation.</title>
        <authorList>
            <consortium name="The Broad Institute Genomics Platform"/>
            <consortium name="The Broad Institute Genome Sequencing Center for Infectious Disease"/>
            <person name="Wu L."/>
            <person name="Ma J."/>
        </authorList>
    </citation>
    <scope>NUCLEOTIDE SEQUENCE [LARGE SCALE GENOMIC DNA]</scope>
    <source>
        <strain evidence="2 3">JCM 16374</strain>
    </source>
</reference>
<sequence length="363" mass="38220">MPSMTKSKVLISGASVAGPALAHYLRRDGYEVTVVERAPGLRDSGYAVDFRGAAFEVLAELGVLDEVREHDTRMGGTTLVDEAGAEVGELPAATFAGELEVPKRELTRILHRLTAADVEYVFDDSISALGEDDAGVAVTFERAAPRRFDLVIGADGVHSMVRRLAFDAPADAVRHLGMSGAGFSTANRLGLDRRGVLRLTEGTATYAFSAGDPDRMVVSLSFASASAELDRRGRDVQERAVREAFAGHGWEVPRLLAEMAAADDFAFSSACQIHLDGWSRGRIALVGDAGYCAAPTSGMGTSQALIGARSLARQLAAAAGDHRTAFPAYEAEVRPYVAENQAKGRDGAAMFGGGGERAGDGTA</sequence>
<dbReference type="Gene3D" id="3.30.9.10">
    <property type="entry name" value="D-Amino Acid Oxidase, subunit A, domain 2"/>
    <property type="match status" value="1"/>
</dbReference>
<evidence type="ECO:0000313" key="2">
    <source>
        <dbReference type="EMBL" id="GAA2688491.1"/>
    </source>
</evidence>
<keyword evidence="2" id="KW-0560">Oxidoreductase</keyword>
<feature type="domain" description="FAD-binding" evidence="1">
    <location>
        <begin position="7"/>
        <end position="337"/>
    </location>
</feature>
<keyword evidence="2" id="KW-0503">Monooxygenase</keyword>
<dbReference type="InterPro" id="IPR051704">
    <property type="entry name" value="FAD_aromatic-hydroxylase"/>
</dbReference>
<dbReference type="PRINTS" id="PR00420">
    <property type="entry name" value="RNGMNOXGNASE"/>
</dbReference>
<keyword evidence="3" id="KW-1185">Reference proteome</keyword>
<dbReference type="InterPro" id="IPR002938">
    <property type="entry name" value="FAD-bd"/>
</dbReference>
<proteinExistence type="predicted"/>
<dbReference type="SUPFAM" id="SSF51905">
    <property type="entry name" value="FAD/NAD(P)-binding domain"/>
    <property type="match status" value="1"/>
</dbReference>
<evidence type="ECO:0000313" key="3">
    <source>
        <dbReference type="Proteomes" id="UP001500994"/>
    </source>
</evidence>
<dbReference type="PANTHER" id="PTHR46865">
    <property type="entry name" value="OXIDOREDUCTASE-RELATED"/>
    <property type="match status" value="1"/>
</dbReference>
<accession>A0ABN3T0I4</accession>